<evidence type="ECO:0000256" key="7">
    <source>
        <dbReference type="ARBA" id="ARBA00022692"/>
    </source>
</evidence>
<feature type="domain" description="Major facilitator superfamily (MFS) profile" evidence="11">
    <location>
        <begin position="14"/>
        <end position="396"/>
    </location>
</feature>
<dbReference type="PRINTS" id="PR01035">
    <property type="entry name" value="TCRTETA"/>
</dbReference>
<dbReference type="InterPro" id="IPR050189">
    <property type="entry name" value="MFS_Efflux_Transporters"/>
</dbReference>
<feature type="transmembrane region" description="Helical" evidence="10">
    <location>
        <begin position="109"/>
        <end position="125"/>
    </location>
</feature>
<gene>
    <name evidence="12" type="ORF">FE840_015005</name>
</gene>
<dbReference type="CDD" id="cd17320">
    <property type="entry name" value="MFS_MdfA_MDR_like"/>
    <property type="match status" value="1"/>
</dbReference>
<comment type="function">
    <text evidence="1">Resistance to tetracycline by an active tetracycline efflux. This is an energy-dependent process that decreases the accumulation of the antibiotic in whole cells. This protein functions as a metal-tetracycline/H(+) antiporter.</text>
</comment>
<dbReference type="RefSeq" id="WP_138286297.1">
    <property type="nucleotide sequence ID" value="NZ_CP058350.1"/>
</dbReference>
<feature type="transmembrane region" description="Helical" evidence="10">
    <location>
        <begin position="137"/>
        <end position="159"/>
    </location>
</feature>
<feature type="transmembrane region" description="Helical" evidence="10">
    <location>
        <begin position="48"/>
        <end position="68"/>
    </location>
</feature>
<feature type="transmembrane region" description="Helical" evidence="10">
    <location>
        <begin position="250"/>
        <end position="268"/>
    </location>
</feature>
<keyword evidence="6" id="KW-1003">Cell membrane</keyword>
<dbReference type="InterPro" id="IPR005829">
    <property type="entry name" value="Sugar_transporter_CS"/>
</dbReference>
<accession>A0ABX6QQ59</accession>
<evidence type="ECO:0000256" key="9">
    <source>
        <dbReference type="ARBA" id="ARBA00023136"/>
    </source>
</evidence>
<reference evidence="12 13" key="1">
    <citation type="submission" date="2020-06" db="EMBL/GenBank/DDBJ databases">
        <title>Genome sequence of Rhizobium sp strain ADMK78.</title>
        <authorList>
            <person name="Rahi P."/>
        </authorList>
    </citation>
    <scope>NUCLEOTIDE SEQUENCE [LARGE SCALE GENOMIC DNA]</scope>
    <source>
        <strain evidence="12 13">ADMK78</strain>
    </source>
</reference>
<feature type="transmembrane region" description="Helical" evidence="10">
    <location>
        <begin position="80"/>
        <end position="103"/>
    </location>
</feature>
<dbReference type="InterPro" id="IPR036259">
    <property type="entry name" value="MFS_trans_sf"/>
</dbReference>
<feature type="transmembrane region" description="Helical" evidence="10">
    <location>
        <begin position="372"/>
        <end position="393"/>
    </location>
</feature>
<feature type="transmembrane region" description="Helical" evidence="10">
    <location>
        <begin position="280"/>
        <end position="301"/>
    </location>
</feature>
<evidence type="ECO:0000259" key="11">
    <source>
        <dbReference type="PROSITE" id="PS50850"/>
    </source>
</evidence>
<feature type="transmembrane region" description="Helical" evidence="10">
    <location>
        <begin position="12"/>
        <end position="36"/>
    </location>
</feature>
<keyword evidence="5 10" id="KW-0813">Transport</keyword>
<feature type="transmembrane region" description="Helical" evidence="10">
    <location>
        <begin position="338"/>
        <end position="360"/>
    </location>
</feature>
<proteinExistence type="inferred from homology"/>
<dbReference type="SUPFAM" id="SSF103473">
    <property type="entry name" value="MFS general substrate transporter"/>
    <property type="match status" value="1"/>
</dbReference>
<name>A0ABX6QQ59_9HYPH</name>
<evidence type="ECO:0000256" key="1">
    <source>
        <dbReference type="ARBA" id="ARBA00003279"/>
    </source>
</evidence>
<evidence type="ECO:0000256" key="8">
    <source>
        <dbReference type="ARBA" id="ARBA00022989"/>
    </source>
</evidence>
<dbReference type="PROSITE" id="PS00216">
    <property type="entry name" value="SUGAR_TRANSPORT_1"/>
    <property type="match status" value="1"/>
</dbReference>
<feature type="transmembrane region" description="Helical" evidence="10">
    <location>
        <begin position="214"/>
        <end position="238"/>
    </location>
</feature>
<evidence type="ECO:0000313" key="12">
    <source>
        <dbReference type="EMBL" id="QLF70744.1"/>
    </source>
</evidence>
<feature type="transmembrane region" description="Helical" evidence="10">
    <location>
        <begin position="165"/>
        <end position="184"/>
    </location>
</feature>
<dbReference type="PROSITE" id="PS50850">
    <property type="entry name" value="MFS"/>
    <property type="match status" value="1"/>
</dbReference>
<evidence type="ECO:0000256" key="5">
    <source>
        <dbReference type="ARBA" id="ARBA00022448"/>
    </source>
</evidence>
<evidence type="ECO:0000256" key="2">
    <source>
        <dbReference type="ARBA" id="ARBA00004651"/>
    </source>
</evidence>
<feature type="transmembrane region" description="Helical" evidence="10">
    <location>
        <begin position="307"/>
        <end position="326"/>
    </location>
</feature>
<dbReference type="InterPro" id="IPR020846">
    <property type="entry name" value="MFS_dom"/>
</dbReference>
<keyword evidence="13" id="KW-1185">Reference proteome</keyword>
<dbReference type="Pfam" id="PF07690">
    <property type="entry name" value="MFS_1"/>
    <property type="match status" value="1"/>
</dbReference>
<dbReference type="PANTHER" id="PTHR43124">
    <property type="entry name" value="PURINE EFFLUX PUMP PBUE"/>
    <property type="match status" value="1"/>
</dbReference>
<dbReference type="InterPro" id="IPR011701">
    <property type="entry name" value="MFS"/>
</dbReference>
<evidence type="ECO:0000256" key="10">
    <source>
        <dbReference type="RuleBase" id="RU365088"/>
    </source>
</evidence>
<keyword evidence="8 10" id="KW-1133">Transmembrane helix</keyword>
<evidence type="ECO:0000256" key="3">
    <source>
        <dbReference type="ARBA" id="ARBA00006236"/>
    </source>
</evidence>
<keyword evidence="9 10" id="KW-0472">Membrane</keyword>
<dbReference type="InterPro" id="IPR001958">
    <property type="entry name" value="Tet-R_TetA/multi-R_MdtG-like"/>
</dbReference>
<comment type="similarity">
    <text evidence="4">Belongs to the major facilitator superfamily. TCR/Tet family.</text>
</comment>
<evidence type="ECO:0000313" key="13">
    <source>
        <dbReference type="Proteomes" id="UP000308530"/>
    </source>
</evidence>
<evidence type="ECO:0000256" key="6">
    <source>
        <dbReference type="ARBA" id="ARBA00022475"/>
    </source>
</evidence>
<comment type="subcellular location">
    <subcellularLocation>
        <location evidence="10">Cell inner membrane</location>
        <topology evidence="10">Multi-pass membrane protein</topology>
    </subcellularLocation>
    <subcellularLocation>
        <location evidence="2">Cell membrane</location>
        <topology evidence="2">Multi-pass membrane protein</topology>
    </subcellularLocation>
</comment>
<dbReference type="EMBL" id="CP058350">
    <property type="protein sequence ID" value="QLF70744.1"/>
    <property type="molecule type" value="Genomic_DNA"/>
</dbReference>
<dbReference type="Gene3D" id="1.20.1720.10">
    <property type="entry name" value="Multidrug resistance protein D"/>
    <property type="match status" value="1"/>
</dbReference>
<dbReference type="InterPro" id="IPR004812">
    <property type="entry name" value="Efflux_drug-R_Bcr/CmlA"/>
</dbReference>
<sequence>MPSTRFLDRTTAPHIVTLVAIAGLSALTMNIFLPALPGMAVDFRVDYASIQILLSGYIAATALVQLLIGPLSDRFGRRPTMIGCLLILLAASLICAVSTNFYVLVAGRLLQTAVVAGLVLSRAIVRDMVPMDQAASMIGYVTMGMTVIPMVGPTLGGVLSDHFGWRANFLALFVIGAVILTLVLSDLGETNKSKSSSFSAQFRAWPGLLMSSHFWGYTIAGTFTTGAFFAFLGGAPFVGGTIMQMSPSTLGLQFMFIAGGYIVGNYLSGRYSRRAGIAKMMLIGAMIALMGTFIPIPLFWLGATSPMAFFMPQVILGFGNGLALPSTNAGMVSVRPELAGSASGLGGAIMMGGGAILSWLASAILSVESGPMPLLIVMFACCVGALLATLWLANLGDSQQPEHHSKA</sequence>
<keyword evidence="10" id="KW-0997">Cell inner membrane</keyword>
<keyword evidence="7 10" id="KW-0812">Transmembrane</keyword>
<dbReference type="Proteomes" id="UP000308530">
    <property type="component" value="Chromosome"/>
</dbReference>
<evidence type="ECO:0000256" key="4">
    <source>
        <dbReference type="ARBA" id="ARBA00007520"/>
    </source>
</evidence>
<dbReference type="NCBIfam" id="TIGR00710">
    <property type="entry name" value="efflux_Bcr_CflA"/>
    <property type="match status" value="1"/>
</dbReference>
<protein>
    <recommendedName>
        <fullName evidence="10">Bcr/CflA family efflux transporter</fullName>
    </recommendedName>
</protein>
<dbReference type="PANTHER" id="PTHR43124:SF3">
    <property type="entry name" value="CHLORAMPHENICOL EFFLUX PUMP RV0191"/>
    <property type="match status" value="1"/>
</dbReference>
<comment type="similarity">
    <text evidence="3 10">Belongs to the major facilitator superfamily. Bcr/CmlA family.</text>
</comment>
<organism evidence="12 13">
    <name type="scientific">Peteryoungia desertarenae</name>
    <dbReference type="NCBI Taxonomy" id="1813451"/>
    <lineage>
        <taxon>Bacteria</taxon>
        <taxon>Pseudomonadati</taxon>
        <taxon>Pseudomonadota</taxon>
        <taxon>Alphaproteobacteria</taxon>
        <taxon>Hyphomicrobiales</taxon>
        <taxon>Rhizobiaceae</taxon>
        <taxon>Peteryoungia</taxon>
    </lineage>
</organism>